<evidence type="ECO:0000313" key="2">
    <source>
        <dbReference type="EMBL" id="EXB74715.1"/>
    </source>
</evidence>
<evidence type="ECO:0000256" key="1">
    <source>
        <dbReference type="SAM" id="SignalP"/>
    </source>
</evidence>
<accession>W9R6U7</accession>
<evidence type="ECO:0000313" key="3">
    <source>
        <dbReference type="Proteomes" id="UP000030645"/>
    </source>
</evidence>
<reference evidence="3" key="1">
    <citation type="submission" date="2013-01" db="EMBL/GenBank/DDBJ databases">
        <title>Draft Genome Sequence of a Mulberry Tree, Morus notabilis C.K. Schneid.</title>
        <authorList>
            <person name="He N."/>
            <person name="Zhao S."/>
        </authorList>
    </citation>
    <scope>NUCLEOTIDE SEQUENCE</scope>
</reference>
<protein>
    <submittedName>
        <fullName evidence="2">Uncharacterized protein</fullName>
    </submittedName>
</protein>
<dbReference type="Proteomes" id="UP000030645">
    <property type="component" value="Unassembled WGS sequence"/>
</dbReference>
<dbReference type="EMBL" id="KE344656">
    <property type="protein sequence ID" value="EXB74715.1"/>
    <property type="molecule type" value="Genomic_DNA"/>
</dbReference>
<feature type="chain" id="PRO_5004928374" evidence="1">
    <location>
        <begin position="20"/>
        <end position="63"/>
    </location>
</feature>
<feature type="signal peptide" evidence="1">
    <location>
        <begin position="1"/>
        <end position="19"/>
    </location>
</feature>
<name>W9R6U7_9ROSA</name>
<organism evidence="2 3">
    <name type="scientific">Morus notabilis</name>
    <dbReference type="NCBI Taxonomy" id="981085"/>
    <lineage>
        <taxon>Eukaryota</taxon>
        <taxon>Viridiplantae</taxon>
        <taxon>Streptophyta</taxon>
        <taxon>Embryophyta</taxon>
        <taxon>Tracheophyta</taxon>
        <taxon>Spermatophyta</taxon>
        <taxon>Magnoliopsida</taxon>
        <taxon>eudicotyledons</taxon>
        <taxon>Gunneridae</taxon>
        <taxon>Pentapetalae</taxon>
        <taxon>rosids</taxon>
        <taxon>fabids</taxon>
        <taxon>Rosales</taxon>
        <taxon>Moraceae</taxon>
        <taxon>Moreae</taxon>
        <taxon>Morus</taxon>
    </lineage>
</organism>
<keyword evidence="1" id="KW-0732">Signal</keyword>
<sequence>MAPCLCLAWFPLTIQGTGSMEISKIRFQSCLSPLVVLLFRLEQFDLRIREDTCRALDPKGDLF</sequence>
<proteinExistence type="predicted"/>
<dbReference type="AlphaFoldDB" id="W9R6U7"/>
<keyword evidence="3" id="KW-1185">Reference proteome</keyword>
<gene>
    <name evidence="2" type="ORF">L484_010993</name>
</gene>